<gene>
    <name evidence="2" type="ORF">ETH_00041025</name>
</gene>
<sequence length="341" mass="35788">MAKDSLVLFQQAALDAAAAHGEATEVSAAVADADAKELENSLQTLVCRHFAFEKNRVQQQAAALRQCMRSLDVLQQQQQQQGAAEGLDEAELELQQEEQQQQLHLLHRQFLKGLQRLDTAFAESQSFLQVHADTLQDALQQQQLMLRHKQQQHQSEGSPGAAAAAAAAADAMQKHEAEQAARAALREIAAVYSQVQQEATPYLHKLQDERSYSRSEGAPALTEPAKPAANCALSISSTEAEEKREAGDLGHSFPAATGPARAATAGSFAAAPTPSAAAAAGKEGALQFFKLDGDSGPPTPVLEPAAAPEDAQQQPEAQQGAAAAAAAAAASAVKGGLPDLL</sequence>
<dbReference type="EMBL" id="HG677914">
    <property type="protein sequence ID" value="CDJ44965.1"/>
    <property type="molecule type" value="Genomic_DNA"/>
</dbReference>
<reference evidence="2" key="1">
    <citation type="submission" date="2013-10" db="EMBL/GenBank/DDBJ databases">
        <title>Genomic analysis of the causative agents of coccidiosis in chickens.</title>
        <authorList>
            <person name="Reid A.J."/>
            <person name="Blake D."/>
            <person name="Billington K."/>
            <person name="Browne H."/>
            <person name="Dunn M."/>
            <person name="Hung S."/>
            <person name="Kawahara F."/>
            <person name="Miranda-Saavedra D."/>
            <person name="Mourier T."/>
            <person name="Nagra H."/>
            <person name="Otto T.D."/>
            <person name="Rawlings N."/>
            <person name="Sanchez A."/>
            <person name="Sanders M."/>
            <person name="Subramaniam C."/>
            <person name="Tay Y."/>
            <person name="Dear P."/>
            <person name="Doerig C."/>
            <person name="Gruber A."/>
            <person name="Parkinson J."/>
            <person name="Shirley M."/>
            <person name="Wan K.L."/>
            <person name="Berriman M."/>
            <person name="Tomley F."/>
            <person name="Pain A."/>
        </authorList>
    </citation>
    <scope>NUCLEOTIDE SEQUENCE [LARGE SCALE GENOMIC DNA]</scope>
    <source>
        <strain evidence="2">Houghton</strain>
    </source>
</reference>
<feature type="compositionally biased region" description="Low complexity" evidence="1">
    <location>
        <begin position="161"/>
        <end position="170"/>
    </location>
</feature>
<accession>U6LB48</accession>
<protein>
    <submittedName>
        <fullName evidence="2">Uncharacterized protein</fullName>
    </submittedName>
</protein>
<proteinExistence type="predicted"/>
<dbReference type="GeneID" id="25257245"/>
<dbReference type="Proteomes" id="UP000030747">
    <property type="component" value="Unassembled WGS sequence"/>
</dbReference>
<feature type="compositionally biased region" description="Low complexity" evidence="1">
    <location>
        <begin position="303"/>
        <end position="328"/>
    </location>
</feature>
<feature type="region of interest" description="Disordered" evidence="1">
    <location>
        <begin position="289"/>
        <end position="328"/>
    </location>
</feature>
<evidence type="ECO:0000313" key="3">
    <source>
        <dbReference type="Proteomes" id="UP000030747"/>
    </source>
</evidence>
<dbReference type="OrthoDB" id="348838at2759"/>
<dbReference type="AlphaFoldDB" id="U6LB48"/>
<evidence type="ECO:0000313" key="2">
    <source>
        <dbReference type="EMBL" id="CDJ44965.1"/>
    </source>
</evidence>
<evidence type="ECO:0000256" key="1">
    <source>
        <dbReference type="SAM" id="MobiDB-lite"/>
    </source>
</evidence>
<dbReference type="VEuPathDB" id="ToxoDB:ETH2_0516900"/>
<dbReference type="VEuPathDB" id="ToxoDB:ETH_00041025"/>
<keyword evidence="3" id="KW-1185">Reference proteome</keyword>
<name>U6LB48_EIMTE</name>
<feature type="region of interest" description="Disordered" evidence="1">
    <location>
        <begin position="202"/>
        <end position="259"/>
    </location>
</feature>
<organism evidence="2 3">
    <name type="scientific">Eimeria tenella</name>
    <name type="common">Coccidian parasite</name>
    <dbReference type="NCBI Taxonomy" id="5802"/>
    <lineage>
        <taxon>Eukaryota</taxon>
        <taxon>Sar</taxon>
        <taxon>Alveolata</taxon>
        <taxon>Apicomplexa</taxon>
        <taxon>Conoidasida</taxon>
        <taxon>Coccidia</taxon>
        <taxon>Eucoccidiorida</taxon>
        <taxon>Eimeriorina</taxon>
        <taxon>Eimeriidae</taxon>
        <taxon>Eimeria</taxon>
    </lineage>
</organism>
<reference evidence="2" key="2">
    <citation type="submission" date="2013-10" db="EMBL/GenBank/DDBJ databases">
        <authorList>
            <person name="Aslett M."/>
        </authorList>
    </citation>
    <scope>NUCLEOTIDE SEQUENCE [LARGE SCALE GENOMIC DNA]</scope>
    <source>
        <strain evidence="2">Houghton</strain>
    </source>
</reference>
<feature type="region of interest" description="Disordered" evidence="1">
    <location>
        <begin position="149"/>
        <end position="170"/>
    </location>
</feature>
<dbReference type="RefSeq" id="XP_013235712.1">
    <property type="nucleotide sequence ID" value="XM_013380258.1"/>
</dbReference>